<proteinExistence type="predicted"/>
<name>A0ACB9XNL8_CHAAC</name>
<keyword evidence="2" id="KW-1185">Reference proteome</keyword>
<evidence type="ECO:0000313" key="2">
    <source>
        <dbReference type="Proteomes" id="UP001057452"/>
    </source>
</evidence>
<protein>
    <submittedName>
        <fullName evidence="1">Uncharacterized protein</fullName>
    </submittedName>
</protein>
<evidence type="ECO:0000313" key="1">
    <source>
        <dbReference type="EMBL" id="KAI4828933.1"/>
    </source>
</evidence>
<accession>A0ACB9XNL8</accession>
<organism evidence="1 2">
    <name type="scientific">Chaenocephalus aceratus</name>
    <name type="common">Blackfin icefish</name>
    <name type="synonym">Chaenichthys aceratus</name>
    <dbReference type="NCBI Taxonomy" id="36190"/>
    <lineage>
        <taxon>Eukaryota</taxon>
        <taxon>Metazoa</taxon>
        <taxon>Chordata</taxon>
        <taxon>Craniata</taxon>
        <taxon>Vertebrata</taxon>
        <taxon>Euteleostomi</taxon>
        <taxon>Actinopterygii</taxon>
        <taxon>Neopterygii</taxon>
        <taxon>Teleostei</taxon>
        <taxon>Neoteleostei</taxon>
        <taxon>Acanthomorphata</taxon>
        <taxon>Eupercaria</taxon>
        <taxon>Perciformes</taxon>
        <taxon>Notothenioidei</taxon>
        <taxon>Channichthyidae</taxon>
        <taxon>Chaenocephalus</taxon>
    </lineage>
</organism>
<reference evidence="1" key="1">
    <citation type="submission" date="2022-05" db="EMBL/GenBank/DDBJ databases">
        <title>Chromosome-level genome of Chaenocephalus aceratus.</title>
        <authorList>
            <person name="Park H."/>
        </authorList>
    </citation>
    <scope>NUCLEOTIDE SEQUENCE</scope>
    <source>
        <strain evidence="1">KU_202001</strain>
    </source>
</reference>
<gene>
    <name evidence="1" type="ORF">KUCAC02_023003</name>
</gene>
<dbReference type="EMBL" id="CM043788">
    <property type="protein sequence ID" value="KAI4828933.1"/>
    <property type="molecule type" value="Genomic_DNA"/>
</dbReference>
<comment type="caution">
    <text evidence="1">The sequence shown here is derived from an EMBL/GenBank/DDBJ whole genome shotgun (WGS) entry which is preliminary data.</text>
</comment>
<sequence>MMETEQTAASCPALGQTPVRSWLSSSSRGAPSHPPSRFSGDGVRYKAKLIGVDHVPDAPGHKMCWDSMMKLKGFEAASRKQGRHKQRVWLKVSSSGLRIVDERTGAVLHDHDRSGISSLMRDESDPRALAYVYQHQDTYCLFYIKTANLADPVLVDIEEVSKMVDQETTEEPAEAPTQTNSLLLLNDSSAPAAEEPALEEVLSPWKDSSPGNLDQASSSSELMAVFSIQMEEQLMPDQSTCASQPESPHHTLSSSQILSMFPTQPAGGTPYSSPPYSPTSMPWGHQGLLGNQWAGPAAVPWPTMPSSPPAWPPAGYPGPPAGYPGPPAGYPGPPAGGQFLSHGPQPGAVMGGNSPASPTAVSGYPPSKLPLRPHWSNKRGFRLFPASTACSLLVQEEDSVDVKALRARFNTKPITSPDTSSRDSGSPKSPQPGFGRLPLTESNLAHHRLSPTVPPPPLASSGQVRFPRPAESMAASRPPLPRPSPSPGVRAPLQPADHSRVKLKEEMLQNMMLRHQRPPIPKQAPAHTTPPPLRQQPRKRSAGEVTPLRRPLPPEGPLPRKPKRPPNVNLEPFLRLNRGPALPGPKKSDAGSSGSGGRKMSLPAVLSPPKPPQRCNKPRLPHQMASMDIEDNQDYYDDIGSFEKNESWSDNSSQCVDEENDDVYEFIDEDQVEKNRLNSEKQNKIDEKKQQAQEKRDQMERQKREHHLRKNFQLQGEVEVLHTARVRHDWHGVGKLDISVRQGESVEILRVKNNPGGKWLAKSVNGKYGYISNTCVDVDYEAVKRKLLQSRKIETPPLPPPPPDPPLMLNVDSTSKDSMLPDDDDYDDVQPMCEDFPPPPPEISFDPKVGKELRNKFKYEGPLRVLHTMMVDPNCVIKKPGRKDLHVTNGEVVDIIQLTNSKKALCCNQCGKYGYVSRALLLPMEGDIYDDVDYLCDVYDNDSPH</sequence>
<dbReference type="Proteomes" id="UP001057452">
    <property type="component" value="Chromosome 4"/>
</dbReference>